<dbReference type="SUPFAM" id="SSF52266">
    <property type="entry name" value="SGNH hydrolase"/>
    <property type="match status" value="1"/>
</dbReference>
<gene>
    <name evidence="4" type="ORF">ACFS1K_13405</name>
</gene>
<feature type="chain" id="PRO_5046166030" evidence="2">
    <location>
        <begin position="23"/>
        <end position="270"/>
    </location>
</feature>
<dbReference type="InterPro" id="IPR005181">
    <property type="entry name" value="SASA"/>
</dbReference>
<dbReference type="EMBL" id="JBHUOK010000030">
    <property type="protein sequence ID" value="MFD2790765.1"/>
    <property type="molecule type" value="Genomic_DNA"/>
</dbReference>
<feature type="domain" description="Sialate O-acetylesterase" evidence="3">
    <location>
        <begin position="40"/>
        <end position="261"/>
    </location>
</feature>
<sequence length="270" mass="30656">MNVFRNTLLFLLLLQINQFVTAQIDVYERDSIPAQTPKNLDIYLVIGQSNMAGRATIRKKDKVIIEHSYLFKGDDTIPWSTTSNPLNRYSTVRKDIKMQGLSPAFSFVQSMAADYPKNEIGLVMNARGGTKIVQWLPGTKLYLEAIKQTHKSLKYGKLKGVIWHQGEGDSDPLRLDMYLGRLEILINAIREEFDDPTIPFIAGQLYENEDRHAFNEMILQLPDFIKGTGVVSSKGTNTKDGTHFDSESIVIMGHRYAAEMKKLQLEIKSK</sequence>
<keyword evidence="2" id="KW-0732">Signal</keyword>
<dbReference type="InterPro" id="IPR036514">
    <property type="entry name" value="SGNH_hydro_sf"/>
</dbReference>
<organism evidence="4 5">
    <name type="scientific">Arenibacter antarcticus</name>
    <dbReference type="NCBI Taxonomy" id="2040469"/>
    <lineage>
        <taxon>Bacteria</taxon>
        <taxon>Pseudomonadati</taxon>
        <taxon>Bacteroidota</taxon>
        <taxon>Flavobacteriia</taxon>
        <taxon>Flavobacteriales</taxon>
        <taxon>Flavobacteriaceae</taxon>
        <taxon>Arenibacter</taxon>
    </lineage>
</organism>
<dbReference type="Proteomes" id="UP001597532">
    <property type="component" value="Unassembled WGS sequence"/>
</dbReference>
<proteinExistence type="predicted"/>
<dbReference type="Gene3D" id="3.40.50.1110">
    <property type="entry name" value="SGNH hydrolase"/>
    <property type="match status" value="1"/>
</dbReference>
<dbReference type="Pfam" id="PF03629">
    <property type="entry name" value="SASA"/>
    <property type="match status" value="1"/>
</dbReference>
<comment type="caution">
    <text evidence="4">The sequence shown here is derived from an EMBL/GenBank/DDBJ whole genome shotgun (WGS) entry which is preliminary data.</text>
</comment>
<keyword evidence="5" id="KW-1185">Reference proteome</keyword>
<keyword evidence="1" id="KW-0378">Hydrolase</keyword>
<evidence type="ECO:0000313" key="4">
    <source>
        <dbReference type="EMBL" id="MFD2790765.1"/>
    </source>
</evidence>
<dbReference type="InterPro" id="IPR052940">
    <property type="entry name" value="Carb_Esterase_6"/>
</dbReference>
<dbReference type="PANTHER" id="PTHR31988">
    <property type="entry name" value="ESTERASE, PUTATIVE (DUF303)-RELATED"/>
    <property type="match status" value="1"/>
</dbReference>
<dbReference type="RefSeq" id="WP_251806536.1">
    <property type="nucleotide sequence ID" value="NZ_CP166679.1"/>
</dbReference>
<evidence type="ECO:0000256" key="2">
    <source>
        <dbReference type="SAM" id="SignalP"/>
    </source>
</evidence>
<feature type="signal peptide" evidence="2">
    <location>
        <begin position="1"/>
        <end position="22"/>
    </location>
</feature>
<dbReference type="PANTHER" id="PTHR31988:SF19">
    <property type="entry name" value="9-O-ACETYL-N-ACETYLNEURAMINIC ACID DEACETYLASE-RELATED"/>
    <property type="match status" value="1"/>
</dbReference>
<reference evidence="5" key="1">
    <citation type="journal article" date="2019" name="Int. J. Syst. Evol. Microbiol.">
        <title>The Global Catalogue of Microorganisms (GCM) 10K type strain sequencing project: providing services to taxonomists for standard genome sequencing and annotation.</title>
        <authorList>
            <consortium name="The Broad Institute Genomics Platform"/>
            <consortium name="The Broad Institute Genome Sequencing Center for Infectious Disease"/>
            <person name="Wu L."/>
            <person name="Ma J."/>
        </authorList>
    </citation>
    <scope>NUCLEOTIDE SEQUENCE [LARGE SCALE GENOMIC DNA]</scope>
    <source>
        <strain evidence="5">KCTC 52924</strain>
    </source>
</reference>
<evidence type="ECO:0000259" key="3">
    <source>
        <dbReference type="Pfam" id="PF03629"/>
    </source>
</evidence>
<evidence type="ECO:0000256" key="1">
    <source>
        <dbReference type="ARBA" id="ARBA00022801"/>
    </source>
</evidence>
<evidence type="ECO:0000313" key="5">
    <source>
        <dbReference type="Proteomes" id="UP001597532"/>
    </source>
</evidence>
<protein>
    <submittedName>
        <fullName evidence="4">Sialate O-acetylesterase</fullName>
    </submittedName>
</protein>
<accession>A0ABW5VJU2</accession>
<name>A0ABW5VJU2_9FLAO</name>